<reference evidence="5" key="1">
    <citation type="submission" date="2023-03" db="EMBL/GenBank/DDBJ databases">
        <authorList>
            <person name="Steffen K."/>
            <person name="Cardenas P."/>
        </authorList>
    </citation>
    <scope>NUCLEOTIDE SEQUENCE</scope>
</reference>
<dbReference type="GO" id="GO:0007156">
    <property type="term" value="P:homophilic cell adhesion via plasma membrane adhesion molecules"/>
    <property type="evidence" value="ECO:0007669"/>
    <property type="project" value="TreeGrafter"/>
</dbReference>
<name>A0AA35SBP4_GEOBA</name>
<feature type="domain" description="Ig-like" evidence="4">
    <location>
        <begin position="428"/>
        <end position="509"/>
    </location>
</feature>
<dbReference type="Pfam" id="PF13927">
    <property type="entry name" value="Ig_3"/>
    <property type="match status" value="10"/>
</dbReference>
<dbReference type="InterPro" id="IPR003598">
    <property type="entry name" value="Ig_sub2"/>
</dbReference>
<dbReference type="PRINTS" id="PR01832">
    <property type="entry name" value="VEGFRECEPTOR"/>
</dbReference>
<dbReference type="Proteomes" id="UP001174909">
    <property type="component" value="Unassembled WGS sequence"/>
</dbReference>
<dbReference type="InterPro" id="IPR003599">
    <property type="entry name" value="Ig_sub"/>
</dbReference>
<dbReference type="Gene3D" id="2.60.40.10">
    <property type="entry name" value="Immunoglobulins"/>
    <property type="match status" value="16"/>
</dbReference>
<keyword evidence="2" id="KW-1015">Disulfide bond</keyword>
<feature type="domain" description="Ig-like" evidence="4">
    <location>
        <begin position="1457"/>
        <end position="1565"/>
    </location>
</feature>
<dbReference type="InterPro" id="IPR050958">
    <property type="entry name" value="Cell_Adh-Cytoskel_Orgn"/>
</dbReference>
<dbReference type="InterPro" id="IPR036179">
    <property type="entry name" value="Ig-like_dom_sf"/>
</dbReference>
<feature type="domain" description="Ig-like" evidence="4">
    <location>
        <begin position="1249"/>
        <end position="1354"/>
    </location>
</feature>
<feature type="domain" description="Ig-like" evidence="4">
    <location>
        <begin position="818"/>
        <end position="920"/>
    </location>
</feature>
<dbReference type="InterPro" id="IPR013106">
    <property type="entry name" value="Ig_V-set"/>
</dbReference>
<dbReference type="EMBL" id="CASHTH010002205">
    <property type="protein sequence ID" value="CAI8026223.1"/>
    <property type="molecule type" value="Genomic_DNA"/>
</dbReference>
<sequence length="1799" mass="191765">MTANVPSAGTFSFTEGNTTSTLHISAAQYPTHSGTYTCSSTNDTTNITDTIVVEVQVPPEVTVSAASSRVSVGQSLNITCSISRTLPSDYTIEWTLSNTTGGATTLTETGETLTLSDITDTDLGTYTCTVTNSADLSGSANITIEEGVGPSVSIADIEAAVAGDDVTLNCTATGDTPLVYQWTLEGSTTVLNSDNTTGELILTNIMEFDFGTYVCEVSNALQTNNASINLEQATLSTTSSEENVTVVEGETLELSAAFQFNLILDSISWKRDGTLLQSGSDGVTITDSDLNPPNATSTLRQTDIRRSSDTIFSYVANATSRAGSSTVTFNVDVLYPPEVSVSATRTRVPVNGSTSLTCSVASSNPPDFSLVWTLTNTTGVTTTLNTADQTLELSGLGLDQFGTYTCNVTNSEGLSGEANVILEEGELPEVNIDGVDPAVTGDNVILTCTATGATPLVYQWTMEGSTTVINSDNTTGTLELADIQENQFGTYVCTVTNDLGMATSEVILQQAVAPTAGNNATLTFSVGDDLVLVAVFSEFNLELDSIVWTQNSSISLMDGVTISNTALSPPSASSTLTRPRITGVSYGGTYTATASNRAGSSSTTFTVEITAAPEIILEETQQQNLFNESTEASLTCTASGIPPVTVNWSFAGDMVNENETASTIELRDDLFVTTSVLTIMSVERSDAGTYICIATNGVLPSASALVNLTLNFAPVIEQDPIGEDVLAPDEVILMCTAEGEPSPDIVWVKEETNGAMTEFSESGNGLIVDTVKSTSMSFSTLTINSTDSFDTANYSCMAENILGSTTSQPAEVTVFVSPSIQPEQDLYVAIEFQLQEVTCSATGVPPPTITFMRRDVVLNGNSNSSDINDRVDLQDPTQPVMNGDRLYVVNRTLQIVSPIGNDTGVFICLASFEVLNQTLTAIDSFNFIVQVAPTIEVAPTDIEVISPRTAMFYCEIIGVFLSNTTWQMNGNALESGGDIDIEIDIRDDLRNSTLTIKNTVPSDAGNYTCLAENDAGRTSASAQLTVNFPPAIMDPLLDSNVTVNEGMTAVFGCAATGVPAPTLTWRRSGFSNFSVDPRVSLGVPTSPEPLSTSNGTVYFVSRQLNLSDTRDSDSGTYYCEASSGEEQSLNVEVSFELIVRVAPVITAAPVDMADLRGSTVVLSCNVTGRPRPDITWWREDDSSGDLTQVTDVTGKTLIDSEVIGGERGRMSNLAVMDIQPSDAGVYVCRADNDAGQAEALATLTVLVVPEIDFPPEDYEYTTIQFMDTVFECNATGIPAPTIQFFLDGSLLESNETFSILDPVNDVIDVSGEGDLVHLVTRRLLISPTLDGDSNNYTCVATNDNGTDSVEFELVVFVAPVIVGRPDSQIVLKDDRVVLSCVSEGRPPPAITWLEQLVQAEESDRVSIDIVLRGARQVASNLTIEPVQPRDSGQYTCMASNVAGNDSQSADLTVQVFSEVQFLVPSPLLTVNQSDSATFTCNATGIPAPVINWFMGDQRLSDVLLSRVNITETEAREYATPNGDVFAVTSVLTIEPTTGNDSGTYTCNASNTVGASMMPASDEEITELYVQVPPVVVAIVEEVIGNENESSTLQFMIDNAEPVVELSGLRWFYSAEISQSATMEDITNSTNRTTGSQLITSFSSDGRFFNLTVVNIQQQRQEGEETDQGRYFLQATNPAGTSSAYVDLEVYGPPLIIIPPEDEFVIAGGSAVFSCAALAFPAHITEWTFVDSNGDATIIISTYDGENNSKYAVDNSTSSLLVNLWYSTLSIQTEGSICVLPSMKLIAGAPWHISQFTFHQ</sequence>
<proteinExistence type="predicted"/>
<accession>A0AA35SBP4</accession>
<evidence type="ECO:0000313" key="5">
    <source>
        <dbReference type="EMBL" id="CAI8026223.1"/>
    </source>
</evidence>
<evidence type="ECO:0000259" key="4">
    <source>
        <dbReference type="PROSITE" id="PS50835"/>
    </source>
</evidence>
<evidence type="ECO:0000256" key="2">
    <source>
        <dbReference type="ARBA" id="ARBA00023157"/>
    </source>
</evidence>
<feature type="domain" description="Ig-like" evidence="4">
    <location>
        <begin position="1359"/>
        <end position="1452"/>
    </location>
</feature>
<keyword evidence="1" id="KW-0732">Signal</keyword>
<dbReference type="CDD" id="cd00096">
    <property type="entry name" value="Ig"/>
    <property type="match status" value="4"/>
</dbReference>
<protein>
    <submittedName>
        <fullName evidence="5">Hemicentin-1</fullName>
    </submittedName>
</protein>
<feature type="domain" description="Ig-like" evidence="4">
    <location>
        <begin position="150"/>
        <end position="236"/>
    </location>
</feature>
<dbReference type="SMART" id="SM00408">
    <property type="entry name" value="IGc2"/>
    <property type="match status" value="13"/>
</dbReference>
<feature type="domain" description="Ig-like" evidence="4">
    <location>
        <begin position="1143"/>
        <end position="1244"/>
    </location>
</feature>
<dbReference type="SUPFAM" id="SSF48726">
    <property type="entry name" value="Immunoglobulin"/>
    <property type="match status" value="18"/>
</dbReference>
<dbReference type="SMART" id="SM00409">
    <property type="entry name" value="IG"/>
    <property type="match status" value="16"/>
</dbReference>
<feature type="domain" description="Ig-like" evidence="4">
    <location>
        <begin position="933"/>
        <end position="1025"/>
    </location>
</feature>
<dbReference type="GO" id="GO:0005886">
    <property type="term" value="C:plasma membrane"/>
    <property type="evidence" value="ECO:0007669"/>
    <property type="project" value="TreeGrafter"/>
</dbReference>
<feature type="domain" description="Ig-like" evidence="4">
    <location>
        <begin position="59"/>
        <end position="143"/>
    </location>
</feature>
<dbReference type="PANTHER" id="PTHR45080:SF8">
    <property type="entry name" value="IG-LIKE DOMAIN-CONTAINING PROTEIN"/>
    <property type="match status" value="1"/>
</dbReference>
<dbReference type="PROSITE" id="PS50835">
    <property type="entry name" value="IG_LIKE"/>
    <property type="match status" value="13"/>
</dbReference>
<dbReference type="InterPro" id="IPR007110">
    <property type="entry name" value="Ig-like_dom"/>
</dbReference>
<dbReference type="Pfam" id="PF07679">
    <property type="entry name" value="I-set"/>
    <property type="match status" value="2"/>
</dbReference>
<organism evidence="5 6">
    <name type="scientific">Geodia barretti</name>
    <name type="common">Barrett's horny sponge</name>
    <dbReference type="NCBI Taxonomy" id="519541"/>
    <lineage>
        <taxon>Eukaryota</taxon>
        <taxon>Metazoa</taxon>
        <taxon>Porifera</taxon>
        <taxon>Demospongiae</taxon>
        <taxon>Heteroscleromorpha</taxon>
        <taxon>Tetractinellida</taxon>
        <taxon>Astrophorina</taxon>
        <taxon>Geodiidae</taxon>
        <taxon>Geodia</taxon>
    </lineage>
</organism>
<dbReference type="PANTHER" id="PTHR45080">
    <property type="entry name" value="CONTACTIN 5"/>
    <property type="match status" value="1"/>
</dbReference>
<dbReference type="FunFam" id="2.60.40.10:FF:000032">
    <property type="entry name" value="palladin isoform X1"/>
    <property type="match status" value="3"/>
</dbReference>
<dbReference type="SMART" id="SM00406">
    <property type="entry name" value="IGv"/>
    <property type="match status" value="4"/>
</dbReference>
<feature type="domain" description="Ig-like" evidence="4">
    <location>
        <begin position="337"/>
        <end position="421"/>
    </location>
</feature>
<keyword evidence="3" id="KW-0393">Immunoglobulin domain</keyword>
<dbReference type="GO" id="GO:0050808">
    <property type="term" value="P:synapse organization"/>
    <property type="evidence" value="ECO:0007669"/>
    <property type="project" value="TreeGrafter"/>
</dbReference>
<gene>
    <name evidence="5" type="ORF">GBAR_LOCUS15090</name>
</gene>
<comment type="caution">
    <text evidence="5">The sequence shown here is derived from an EMBL/GenBank/DDBJ whole genome shotgun (WGS) entry which is preliminary data.</text>
</comment>
<feature type="domain" description="Ig-like" evidence="4">
    <location>
        <begin position="714"/>
        <end position="813"/>
    </location>
</feature>
<evidence type="ECO:0000256" key="1">
    <source>
        <dbReference type="ARBA" id="ARBA00022729"/>
    </source>
</evidence>
<evidence type="ECO:0000313" key="6">
    <source>
        <dbReference type="Proteomes" id="UP001174909"/>
    </source>
</evidence>
<keyword evidence="6" id="KW-1185">Reference proteome</keyword>
<dbReference type="InterPro" id="IPR013098">
    <property type="entry name" value="Ig_I-set"/>
</dbReference>
<dbReference type="InterPro" id="IPR003597">
    <property type="entry name" value="Ig_C1-set"/>
</dbReference>
<dbReference type="SMART" id="SM00407">
    <property type="entry name" value="IGc1"/>
    <property type="match status" value="1"/>
</dbReference>
<evidence type="ECO:0000256" key="3">
    <source>
        <dbReference type="ARBA" id="ARBA00023319"/>
    </source>
</evidence>
<dbReference type="InterPro" id="IPR013783">
    <property type="entry name" value="Ig-like_fold"/>
</dbReference>
<feature type="domain" description="Ig-like" evidence="4">
    <location>
        <begin position="1029"/>
        <end position="1130"/>
    </location>
</feature>
<feature type="domain" description="Ig-like" evidence="4">
    <location>
        <begin position="613"/>
        <end position="709"/>
    </location>
</feature>